<dbReference type="eggNOG" id="ENOG5031DJN">
    <property type="taxonomic scope" value="Bacteria"/>
</dbReference>
<dbReference type="STRING" id="251221.gene:10761704"/>
<dbReference type="InterPro" id="IPR014952">
    <property type="entry name" value="DUF1823"/>
</dbReference>
<dbReference type="PhylomeDB" id="Q7NDP7"/>
<organism evidence="2 3">
    <name type="scientific">Gloeobacter violaceus (strain ATCC 29082 / PCC 7421)</name>
    <dbReference type="NCBI Taxonomy" id="251221"/>
    <lineage>
        <taxon>Bacteria</taxon>
        <taxon>Bacillati</taxon>
        <taxon>Cyanobacteriota</taxon>
        <taxon>Cyanophyceae</taxon>
        <taxon>Gloeobacterales</taxon>
        <taxon>Gloeobacteraceae</taxon>
        <taxon>Gloeobacter</taxon>
    </lineage>
</organism>
<name>Q7NDP7_GLOVI</name>
<dbReference type="KEGG" id="gvi:gll4186"/>
<keyword evidence="3" id="KW-1185">Reference proteome</keyword>
<reference evidence="2 3" key="2">
    <citation type="journal article" date="2003" name="DNA Res.">
        <title>Complete genome structure of Gloeobacter violaceus PCC 7421, a cyanobacterium that lacks thylakoids (supplement).</title>
        <authorList>
            <person name="Nakamura Y."/>
            <person name="Kaneko T."/>
            <person name="Sato S."/>
            <person name="Mimuro M."/>
            <person name="Miyashita H."/>
            <person name="Tsuchiya T."/>
            <person name="Sasamoto S."/>
            <person name="Watanabe A."/>
            <person name="Kawashima K."/>
            <person name="Kishida Y."/>
            <person name="Kiyokawa C."/>
            <person name="Kohara M."/>
            <person name="Matsumoto M."/>
            <person name="Matsuno A."/>
            <person name="Nakazaki N."/>
            <person name="Shimpo S."/>
            <person name="Takeuchi C."/>
            <person name="Yamada M."/>
            <person name="Tabata S."/>
        </authorList>
    </citation>
    <scope>NUCLEOTIDE SEQUENCE [LARGE SCALE GENOMIC DNA]</scope>
    <source>
        <strain evidence="3">ATCC 29082 / PCC 7421</strain>
    </source>
</reference>
<dbReference type="EnsemblBacteria" id="BAC92127">
    <property type="protein sequence ID" value="BAC92127"/>
    <property type="gene ID" value="BAC92127"/>
</dbReference>
<protein>
    <submittedName>
        <fullName evidence="2">Gll4186 protein</fullName>
    </submittedName>
</protein>
<dbReference type="Proteomes" id="UP000000557">
    <property type="component" value="Chromosome"/>
</dbReference>
<accession>Q7NDP7</accession>
<dbReference type="AlphaFoldDB" id="Q7NDP7"/>
<sequence>MPQTMPDLPPLTEATFWDILEERLPDAALNALLWQCLGYRQDASGAWDNSGVEPSWRNDYPEPPDFIDSRPATVKLTRSIPAADKQLLKEQLGFGGYQVSELNPRRTRRATAVNWLLSHLRRGRRESTR</sequence>
<dbReference type="HOGENOM" id="CLU_139155_0_0_3"/>
<dbReference type="Gene3D" id="1.10.418.90">
    <property type="entry name" value="Protein of unknown function DUF1823"/>
    <property type="match status" value="1"/>
</dbReference>
<proteinExistence type="predicted"/>
<evidence type="ECO:0000313" key="3">
    <source>
        <dbReference type="Proteomes" id="UP000000557"/>
    </source>
</evidence>
<gene>
    <name evidence="2" type="ordered locus">gll4186</name>
</gene>
<reference evidence="2 3" key="1">
    <citation type="journal article" date="2003" name="DNA Res.">
        <title>Complete genome structure of Gloeobacter violaceus PCC 7421, a cyanobacterium that lacks thylakoids.</title>
        <authorList>
            <person name="Nakamura Y."/>
            <person name="Kaneko T."/>
            <person name="Sato S."/>
            <person name="Mimuro M."/>
            <person name="Miyashita H."/>
            <person name="Tsuchiya T."/>
            <person name="Sasamoto S."/>
            <person name="Watanabe A."/>
            <person name="Kawashima K."/>
            <person name="Kishida Y."/>
            <person name="Kiyokawa C."/>
            <person name="Kohara M."/>
            <person name="Matsumoto M."/>
            <person name="Matsuno A."/>
            <person name="Nakazaki N."/>
            <person name="Shimpo S."/>
            <person name="Takeuchi C."/>
            <person name="Yamada M."/>
            <person name="Tabata S."/>
        </authorList>
    </citation>
    <scope>NUCLEOTIDE SEQUENCE [LARGE SCALE GENOMIC DNA]</scope>
    <source>
        <strain evidence="3">ATCC 29082 / PCC 7421</strain>
    </source>
</reference>
<dbReference type="EMBL" id="BA000045">
    <property type="protein sequence ID" value="BAC92127.1"/>
    <property type="molecule type" value="Genomic_DNA"/>
</dbReference>
<dbReference type="InParanoid" id="Q7NDP7"/>
<evidence type="ECO:0000256" key="1">
    <source>
        <dbReference type="SAM" id="MobiDB-lite"/>
    </source>
</evidence>
<dbReference type="Pfam" id="PF08853">
    <property type="entry name" value="DUF1823"/>
    <property type="match status" value="1"/>
</dbReference>
<feature type="region of interest" description="Disordered" evidence="1">
    <location>
        <begin position="47"/>
        <end position="68"/>
    </location>
</feature>
<dbReference type="OrthoDB" id="460177at2"/>
<evidence type="ECO:0000313" key="2">
    <source>
        <dbReference type="EMBL" id="BAC92127.1"/>
    </source>
</evidence>
<dbReference type="PATRIC" id="fig|251221.4.peg.4217"/>